<organism evidence="2 3">
    <name type="scientific">Pelomonas caseinilytica</name>
    <dbReference type="NCBI Taxonomy" id="2906763"/>
    <lineage>
        <taxon>Bacteria</taxon>
        <taxon>Pseudomonadati</taxon>
        <taxon>Pseudomonadota</taxon>
        <taxon>Betaproteobacteria</taxon>
        <taxon>Burkholderiales</taxon>
        <taxon>Sphaerotilaceae</taxon>
        <taxon>Roseateles</taxon>
    </lineage>
</organism>
<evidence type="ECO:0000256" key="1">
    <source>
        <dbReference type="SAM" id="SignalP"/>
    </source>
</evidence>
<dbReference type="EMBL" id="JAJTWT010000002">
    <property type="protein sequence ID" value="MCE4536499.1"/>
    <property type="molecule type" value="Genomic_DNA"/>
</dbReference>
<keyword evidence="3" id="KW-1185">Reference proteome</keyword>
<dbReference type="RefSeq" id="WP_233389880.1">
    <property type="nucleotide sequence ID" value="NZ_JAJTWT010000002.1"/>
</dbReference>
<feature type="signal peptide" evidence="1">
    <location>
        <begin position="1"/>
        <end position="19"/>
    </location>
</feature>
<comment type="caution">
    <text evidence="2">The sequence shown here is derived from an EMBL/GenBank/DDBJ whole genome shotgun (WGS) entry which is preliminary data.</text>
</comment>
<gene>
    <name evidence="2" type="ORF">LXT12_04445</name>
</gene>
<protein>
    <submittedName>
        <fullName evidence="2">Uncharacterized protein</fullName>
    </submittedName>
</protein>
<keyword evidence="1" id="KW-0732">Signal</keyword>
<accession>A0ABS8X7F9</accession>
<name>A0ABS8X7F9_9BURK</name>
<evidence type="ECO:0000313" key="3">
    <source>
        <dbReference type="Proteomes" id="UP001201463"/>
    </source>
</evidence>
<proteinExistence type="predicted"/>
<feature type="chain" id="PRO_5046859853" evidence="1">
    <location>
        <begin position="20"/>
        <end position="49"/>
    </location>
</feature>
<dbReference type="Proteomes" id="UP001201463">
    <property type="component" value="Unassembled WGS sequence"/>
</dbReference>
<reference evidence="2 3" key="1">
    <citation type="submission" date="2021-12" db="EMBL/GenBank/DDBJ databases">
        <title>Genome seq of p7.</title>
        <authorList>
            <person name="Seo T."/>
        </authorList>
    </citation>
    <scope>NUCLEOTIDE SEQUENCE [LARGE SCALE GENOMIC DNA]</scope>
    <source>
        <strain evidence="2 3">P7</strain>
    </source>
</reference>
<evidence type="ECO:0000313" key="2">
    <source>
        <dbReference type="EMBL" id="MCE4536499.1"/>
    </source>
</evidence>
<sequence length="49" mass="5523">MRTPLLAAAGLLMSLAAPAARFRLARHKDRFWTDSFVNIMDNAHRQAGR</sequence>